<dbReference type="PROSITE" id="PS51318">
    <property type="entry name" value="TAT"/>
    <property type="match status" value="1"/>
</dbReference>
<keyword evidence="1" id="KW-0663">Pyridoxal phosphate</keyword>
<dbReference type="InterPro" id="IPR015424">
    <property type="entry name" value="PyrdxlP-dep_Trfase"/>
</dbReference>
<dbReference type="InterPro" id="IPR006311">
    <property type="entry name" value="TAT_signal"/>
</dbReference>
<dbReference type="PANTHER" id="PTHR43586">
    <property type="entry name" value="CYSTEINE DESULFURASE"/>
    <property type="match status" value="1"/>
</dbReference>
<evidence type="ECO:0000313" key="4">
    <source>
        <dbReference type="Proteomes" id="UP001184150"/>
    </source>
</evidence>
<feature type="domain" description="Aminotransferase class V" evidence="2">
    <location>
        <begin position="114"/>
        <end position="382"/>
    </location>
</feature>
<dbReference type="GO" id="GO:0016829">
    <property type="term" value="F:lyase activity"/>
    <property type="evidence" value="ECO:0007669"/>
    <property type="project" value="UniProtKB-KW"/>
</dbReference>
<dbReference type="Proteomes" id="UP001184150">
    <property type="component" value="Unassembled WGS sequence"/>
</dbReference>
<keyword evidence="4" id="KW-1185">Reference proteome</keyword>
<evidence type="ECO:0000256" key="1">
    <source>
        <dbReference type="ARBA" id="ARBA00022898"/>
    </source>
</evidence>
<proteinExistence type="predicted"/>
<comment type="caution">
    <text evidence="3">The sequence shown here is derived from an EMBL/GenBank/DDBJ whole genome shotgun (WGS) entry which is preliminary data.</text>
</comment>
<dbReference type="InterPro" id="IPR000192">
    <property type="entry name" value="Aminotrans_V_dom"/>
</dbReference>
<evidence type="ECO:0000313" key="3">
    <source>
        <dbReference type="EMBL" id="MDR6512630.1"/>
    </source>
</evidence>
<dbReference type="Gene3D" id="3.40.640.10">
    <property type="entry name" value="Type I PLP-dependent aspartate aminotransferase-like (Major domain)"/>
    <property type="match status" value="1"/>
</dbReference>
<dbReference type="RefSeq" id="WP_309806128.1">
    <property type="nucleotide sequence ID" value="NZ_JAVDRD010000011.1"/>
</dbReference>
<protein>
    <submittedName>
        <fullName evidence="3">Selenocysteine lyase/cysteine desulfurase</fullName>
    </submittedName>
</protein>
<keyword evidence="3" id="KW-0456">Lyase</keyword>
<dbReference type="SUPFAM" id="SSF53383">
    <property type="entry name" value="PLP-dependent transferases"/>
    <property type="match status" value="1"/>
</dbReference>
<sequence>MAYRQGKEAMVGAGLTRRQAMQGLGAGVAAGMAVGPQAAHAAAAATAPTVIAPIATTLPARAAFAPTSLAYLDNGSQHPLSLGGQAAIEAYLAKRRLDPAAQGYDLDEAGLLAKFARLINADVDEVTYVQSTTAAEQMVLRALDLPGNGGARVVTDTLHFFGSIPLYEEMARQGVNVTWVQAVDGRIRMEDMARALAGGARLVALSQVSTINGFEHDLKAVCDLAHAHGALVYADMIHAAGCVPVDVKASGVDFAACASYKWLMGDFGLGFLYVRRDVWPRLKRCAYGYYGIDTFQPHIYPLDPPGQAVADYAFADNATGRFALGTHSHAVIAQLHHSLDWIMATGVARIQAHAQGLVARLKAELPGRGYAVMTPPECRAPIVTAICADARARIGPAMAAAGVKLTLSANRFRLTPSVQNDDADIDRFLAALPRA</sequence>
<dbReference type="InterPro" id="IPR015421">
    <property type="entry name" value="PyrdxlP-dep_Trfase_major"/>
</dbReference>
<dbReference type="EMBL" id="JAVDRD010000011">
    <property type="protein sequence ID" value="MDR6512630.1"/>
    <property type="molecule type" value="Genomic_DNA"/>
</dbReference>
<dbReference type="InterPro" id="IPR015422">
    <property type="entry name" value="PyrdxlP-dep_Trfase_small"/>
</dbReference>
<reference evidence="3 4" key="1">
    <citation type="submission" date="2023-07" db="EMBL/GenBank/DDBJ databases">
        <title>Sorghum-associated microbial communities from plants grown in Nebraska, USA.</title>
        <authorList>
            <person name="Schachtman D."/>
        </authorList>
    </citation>
    <scope>NUCLEOTIDE SEQUENCE [LARGE SCALE GENOMIC DNA]</scope>
    <source>
        <strain evidence="3 4">DS1027</strain>
    </source>
</reference>
<dbReference type="PANTHER" id="PTHR43586:SF8">
    <property type="entry name" value="CYSTEINE DESULFURASE 1, CHLOROPLASTIC"/>
    <property type="match status" value="1"/>
</dbReference>
<organism evidence="3 4">
    <name type="scientific">Novosphingobium capsulatum</name>
    <dbReference type="NCBI Taxonomy" id="13688"/>
    <lineage>
        <taxon>Bacteria</taxon>
        <taxon>Pseudomonadati</taxon>
        <taxon>Pseudomonadota</taxon>
        <taxon>Alphaproteobacteria</taxon>
        <taxon>Sphingomonadales</taxon>
        <taxon>Sphingomonadaceae</taxon>
        <taxon>Novosphingobium</taxon>
    </lineage>
</organism>
<dbReference type="Pfam" id="PF00266">
    <property type="entry name" value="Aminotran_5"/>
    <property type="match status" value="1"/>
</dbReference>
<dbReference type="Gene3D" id="3.90.1150.10">
    <property type="entry name" value="Aspartate Aminotransferase, domain 1"/>
    <property type="match status" value="1"/>
</dbReference>
<evidence type="ECO:0000259" key="2">
    <source>
        <dbReference type="Pfam" id="PF00266"/>
    </source>
</evidence>
<gene>
    <name evidence="3" type="ORF">J2792_003515</name>
</gene>
<accession>A0ABU1MQK3</accession>
<name>A0ABU1MQK3_9SPHN</name>